<dbReference type="Pfam" id="PF02661">
    <property type="entry name" value="Fic"/>
    <property type="match status" value="1"/>
</dbReference>
<dbReference type="KEGG" id="mbr:MONBRDRAFT_39023"/>
<feature type="active site" evidence="1">
    <location>
        <position position="112"/>
    </location>
</feature>
<dbReference type="EMBL" id="CH991578">
    <property type="protein sequence ID" value="EDQ85021.1"/>
    <property type="molecule type" value="Genomic_DNA"/>
</dbReference>
<dbReference type="PROSITE" id="PS51459">
    <property type="entry name" value="FIDO"/>
    <property type="match status" value="1"/>
</dbReference>
<sequence length="184" mass="20577">MRVEATASLIRRSNSSALRGTTALHVPELAFALHRCVMRDLGGDDAGRIRNVEVRPSGSPMVYALSRTVSARLECLFRVVREALALDVPDAERGPRAVRIGAFFFRSFLLIHPFCNGNGRVARLLLSILLRPHCTVPISLFLNDRDEYIRMLERCPPMTPPWACIAYIVRCAERQASNVAFLLS</sequence>
<proteinExistence type="predicted"/>
<name>A9VBR1_MONBE</name>
<dbReference type="AlphaFoldDB" id="A9VBR1"/>
<dbReference type="InParanoid" id="A9VBR1"/>
<protein>
    <recommendedName>
        <fullName evidence="2">Fido domain-containing protein</fullName>
    </recommendedName>
</protein>
<dbReference type="PANTHER" id="PTHR13504:SF38">
    <property type="entry name" value="FIDO DOMAIN-CONTAINING PROTEIN"/>
    <property type="match status" value="1"/>
</dbReference>
<dbReference type="GeneID" id="5895437"/>
<organism evidence="3 4">
    <name type="scientific">Monosiga brevicollis</name>
    <name type="common">Choanoflagellate</name>
    <dbReference type="NCBI Taxonomy" id="81824"/>
    <lineage>
        <taxon>Eukaryota</taxon>
        <taxon>Choanoflagellata</taxon>
        <taxon>Craspedida</taxon>
        <taxon>Salpingoecidae</taxon>
        <taxon>Monosiga</taxon>
    </lineage>
</organism>
<evidence type="ECO:0000259" key="2">
    <source>
        <dbReference type="PROSITE" id="PS51459"/>
    </source>
</evidence>
<dbReference type="STRING" id="81824.A9VBR1"/>
<evidence type="ECO:0000313" key="4">
    <source>
        <dbReference type="Proteomes" id="UP000001357"/>
    </source>
</evidence>
<dbReference type="InterPro" id="IPR003812">
    <property type="entry name" value="Fido"/>
</dbReference>
<dbReference type="eggNOG" id="ENOG502S7QK">
    <property type="taxonomic scope" value="Eukaryota"/>
</dbReference>
<gene>
    <name evidence="3" type="ORF">MONBRDRAFT_39023</name>
</gene>
<dbReference type="PANTHER" id="PTHR13504">
    <property type="entry name" value="FIDO DOMAIN-CONTAINING PROTEIN DDB_G0283145"/>
    <property type="match status" value="1"/>
</dbReference>
<evidence type="ECO:0000256" key="1">
    <source>
        <dbReference type="PIRSR" id="PIRSR640198-1"/>
    </source>
</evidence>
<evidence type="ECO:0000313" key="3">
    <source>
        <dbReference type="EMBL" id="EDQ85021.1"/>
    </source>
</evidence>
<feature type="domain" description="Fido" evidence="2">
    <location>
        <begin position="25"/>
        <end position="170"/>
    </location>
</feature>
<accession>A9VBR1</accession>
<keyword evidence="4" id="KW-1185">Reference proteome</keyword>
<dbReference type="Gene3D" id="1.10.3290.10">
    <property type="entry name" value="Fido-like domain"/>
    <property type="match status" value="1"/>
</dbReference>
<dbReference type="RefSeq" id="XP_001750191.1">
    <property type="nucleotide sequence ID" value="XM_001750139.1"/>
</dbReference>
<dbReference type="Proteomes" id="UP000001357">
    <property type="component" value="Unassembled WGS sequence"/>
</dbReference>
<dbReference type="InterPro" id="IPR036597">
    <property type="entry name" value="Fido-like_dom_sf"/>
</dbReference>
<reference evidence="3 4" key="1">
    <citation type="journal article" date="2008" name="Nature">
        <title>The genome of the choanoflagellate Monosiga brevicollis and the origin of metazoans.</title>
        <authorList>
            <consortium name="JGI Sequencing"/>
            <person name="King N."/>
            <person name="Westbrook M.J."/>
            <person name="Young S.L."/>
            <person name="Kuo A."/>
            <person name="Abedin M."/>
            <person name="Chapman J."/>
            <person name="Fairclough S."/>
            <person name="Hellsten U."/>
            <person name="Isogai Y."/>
            <person name="Letunic I."/>
            <person name="Marr M."/>
            <person name="Pincus D."/>
            <person name="Putnam N."/>
            <person name="Rokas A."/>
            <person name="Wright K.J."/>
            <person name="Zuzow R."/>
            <person name="Dirks W."/>
            <person name="Good M."/>
            <person name="Goodstein D."/>
            <person name="Lemons D."/>
            <person name="Li W."/>
            <person name="Lyons J.B."/>
            <person name="Morris A."/>
            <person name="Nichols S."/>
            <person name="Richter D.J."/>
            <person name="Salamov A."/>
            <person name="Bork P."/>
            <person name="Lim W.A."/>
            <person name="Manning G."/>
            <person name="Miller W.T."/>
            <person name="McGinnis W."/>
            <person name="Shapiro H."/>
            <person name="Tjian R."/>
            <person name="Grigoriev I.V."/>
            <person name="Rokhsar D."/>
        </authorList>
    </citation>
    <scope>NUCLEOTIDE SEQUENCE [LARGE SCALE GENOMIC DNA]</scope>
    <source>
        <strain evidence="4">MX1 / ATCC 50154</strain>
    </source>
</reference>
<dbReference type="InterPro" id="IPR040198">
    <property type="entry name" value="Fido_containing"/>
</dbReference>
<dbReference type="SUPFAM" id="SSF140931">
    <property type="entry name" value="Fic-like"/>
    <property type="match status" value="1"/>
</dbReference>